<keyword evidence="2" id="KW-1185">Reference proteome</keyword>
<accession>A0A9J5W774</accession>
<organism evidence="1 2">
    <name type="scientific">Solanum commersonii</name>
    <name type="common">Commerson's wild potato</name>
    <name type="synonym">Commerson's nightshade</name>
    <dbReference type="NCBI Taxonomy" id="4109"/>
    <lineage>
        <taxon>Eukaryota</taxon>
        <taxon>Viridiplantae</taxon>
        <taxon>Streptophyta</taxon>
        <taxon>Embryophyta</taxon>
        <taxon>Tracheophyta</taxon>
        <taxon>Spermatophyta</taxon>
        <taxon>Magnoliopsida</taxon>
        <taxon>eudicotyledons</taxon>
        <taxon>Gunneridae</taxon>
        <taxon>Pentapetalae</taxon>
        <taxon>asterids</taxon>
        <taxon>lamiids</taxon>
        <taxon>Solanales</taxon>
        <taxon>Solanaceae</taxon>
        <taxon>Solanoideae</taxon>
        <taxon>Solaneae</taxon>
        <taxon>Solanum</taxon>
    </lineage>
</organism>
<evidence type="ECO:0000313" key="2">
    <source>
        <dbReference type="Proteomes" id="UP000824120"/>
    </source>
</evidence>
<protein>
    <submittedName>
        <fullName evidence="1">Uncharacterized protein</fullName>
    </submittedName>
</protein>
<dbReference type="EMBL" id="JACXVP010000012">
    <property type="protein sequence ID" value="KAG5571378.1"/>
    <property type="molecule type" value="Genomic_DNA"/>
</dbReference>
<proteinExistence type="predicted"/>
<evidence type="ECO:0000313" key="1">
    <source>
        <dbReference type="EMBL" id="KAG5571378.1"/>
    </source>
</evidence>
<comment type="caution">
    <text evidence="1">The sequence shown here is derived from an EMBL/GenBank/DDBJ whole genome shotgun (WGS) entry which is preliminary data.</text>
</comment>
<dbReference type="Proteomes" id="UP000824120">
    <property type="component" value="Chromosome 12"/>
</dbReference>
<reference evidence="1 2" key="1">
    <citation type="submission" date="2020-09" db="EMBL/GenBank/DDBJ databases">
        <title>De no assembly of potato wild relative species, Solanum commersonii.</title>
        <authorList>
            <person name="Cho K."/>
        </authorList>
    </citation>
    <scope>NUCLEOTIDE SEQUENCE [LARGE SCALE GENOMIC DNA]</scope>
    <source>
        <strain evidence="1">LZ3.2</strain>
        <tissue evidence="1">Leaf</tissue>
    </source>
</reference>
<gene>
    <name evidence="1" type="ORF">H5410_061144</name>
</gene>
<sequence>MKWSSRRIVEQFRKAVSYHPTTQNAKMLKAKVQPERVNPSPSPTHSARECEWATAEAVLKLICVAIDHSVSLVRIADQLGDSPFVVVDCRLAPAFNIVCSGSLGSMGSAHWNKRRSKTLRQLAKWTRRSSSLHFFVFLSLFIPFCDKTQVQPFKKGFSTSATQDSIMNAHNKTQFTYAKIKCALKDSTCDSLISTNLMLTILASNASSSLTIESHATLTLTKMKTMHSFTHRFSRIFQSIFVSAHSR</sequence>
<name>A0A9J5W774_SOLCO</name>
<dbReference type="AlphaFoldDB" id="A0A9J5W774"/>